<organism evidence="12 13">
    <name type="scientific">Candidatus Dactylopiibacterium carminicum</name>
    <dbReference type="NCBI Taxonomy" id="857335"/>
    <lineage>
        <taxon>Bacteria</taxon>
        <taxon>Pseudomonadati</taxon>
        <taxon>Pseudomonadota</taxon>
        <taxon>Betaproteobacteria</taxon>
        <taxon>Rhodocyclales</taxon>
        <taxon>Rhodocyclaceae</taxon>
        <taxon>Candidatus Dactylopiibacterium</taxon>
    </lineage>
</organism>
<dbReference type="Proteomes" id="UP000216107">
    <property type="component" value="Unassembled WGS sequence"/>
</dbReference>
<dbReference type="PANTHER" id="PTHR32089">
    <property type="entry name" value="METHYL-ACCEPTING CHEMOTAXIS PROTEIN MCPB"/>
    <property type="match status" value="1"/>
</dbReference>
<keyword evidence="6 8" id="KW-0807">Transducer</keyword>
<dbReference type="Pfam" id="PF17200">
    <property type="entry name" value="sCache_2"/>
    <property type="match status" value="1"/>
</dbReference>
<dbReference type="SMART" id="SM00283">
    <property type="entry name" value="MA"/>
    <property type="match status" value="1"/>
</dbReference>
<dbReference type="Proteomes" id="UP000623509">
    <property type="component" value="Unassembled WGS sequence"/>
</dbReference>
<evidence type="ECO:0000256" key="8">
    <source>
        <dbReference type="PROSITE-ProRule" id="PRU00284"/>
    </source>
</evidence>
<dbReference type="Gene3D" id="1.10.287.950">
    <property type="entry name" value="Methyl-accepting chemotaxis protein"/>
    <property type="match status" value="1"/>
</dbReference>
<feature type="transmembrane region" description="Helical" evidence="9">
    <location>
        <begin position="16"/>
        <end position="36"/>
    </location>
</feature>
<protein>
    <submittedName>
        <fullName evidence="11 12">Chemotaxis protein</fullName>
    </submittedName>
</protein>
<feature type="transmembrane region" description="Helical" evidence="9">
    <location>
        <begin position="197"/>
        <end position="219"/>
    </location>
</feature>
<name>A0A272EN62_9RHOO</name>
<reference evidence="11 14" key="1">
    <citation type="submission" date="2016-08" db="EMBL/GenBank/DDBJ databases">
        <title>Candidatus Dactylopiibacterium carminicum genome sequence.</title>
        <authorList>
            <person name="Ramirez-Puebla S.T."/>
            <person name="Ormeno-Orrillo E."/>
            <person name="Vera-Ponce De Leon A."/>
            <person name="Luis L."/>
            <person name="Sanchez-Flores A."/>
            <person name="Monica R."/>
            <person name="Martinez-Romero E."/>
        </authorList>
    </citation>
    <scope>NUCLEOTIDE SEQUENCE [LARGE SCALE GENOMIC DNA]</scope>
    <source>
        <strain evidence="11">END1</strain>
    </source>
</reference>
<dbReference type="Pfam" id="PF00015">
    <property type="entry name" value="MCPsignal"/>
    <property type="match status" value="1"/>
</dbReference>
<evidence type="ECO:0000313" key="14">
    <source>
        <dbReference type="Proteomes" id="UP000623509"/>
    </source>
</evidence>
<evidence type="ECO:0000256" key="1">
    <source>
        <dbReference type="ARBA" id="ARBA00004651"/>
    </source>
</evidence>
<dbReference type="InterPro" id="IPR004089">
    <property type="entry name" value="MCPsignal_dom"/>
</dbReference>
<evidence type="ECO:0000256" key="4">
    <source>
        <dbReference type="ARBA" id="ARBA00022989"/>
    </source>
</evidence>
<dbReference type="Gene3D" id="3.30.450.20">
    <property type="entry name" value="PAS domain"/>
    <property type="match status" value="1"/>
</dbReference>
<dbReference type="GO" id="GO:0007165">
    <property type="term" value="P:signal transduction"/>
    <property type="evidence" value="ECO:0007669"/>
    <property type="project" value="UniProtKB-KW"/>
</dbReference>
<evidence type="ECO:0000256" key="3">
    <source>
        <dbReference type="ARBA" id="ARBA00022692"/>
    </source>
</evidence>
<keyword evidence="4 9" id="KW-1133">Transmembrane helix</keyword>
<dbReference type="InterPro" id="IPR004090">
    <property type="entry name" value="Chemotax_Me-accpt_rcpt"/>
</dbReference>
<accession>A0A272EN62</accession>
<gene>
    <name evidence="11" type="ORF">BGI27_15750</name>
    <name evidence="12" type="ORF">CGU29_15875</name>
</gene>
<evidence type="ECO:0000259" key="10">
    <source>
        <dbReference type="PROSITE" id="PS50111"/>
    </source>
</evidence>
<keyword evidence="2" id="KW-1003">Cell membrane</keyword>
<evidence type="ECO:0000256" key="5">
    <source>
        <dbReference type="ARBA" id="ARBA00023136"/>
    </source>
</evidence>
<sequence>MTMLAFLSNMSLRKRLWAVIVLTLIGFLASTILAILDLRDLAIRDHETRVRHLVESTVSLVRTQVEAERTGALSREEAQKRAADALRGLRYNENDYFFVLGKGATMLVHGMDRSNEGRNFGDIRDETGRHPFVEMEQTGSRAGGGFVRYDWPRQPGGPAVAKISFVSPVPEWGWIVGSGVYVDDVDTMVRNEALRKLAQELVIVLLVAGLVLLVSRSILGQLGGEPAELVRVMERAAQGELNVQFEVKGGERSVLAGFSRMLRDLSRMVSEVQTTSRTLRTQAQEVANASAEITIAANQQSDSTSAMAAGMEEMTVAINHIATSAQVSEQQSGQAAVLSKEGQARAEEVGQITQVIKDIASQTNLLALNAAIEAARAGEQGRGFAVVADEVRKLAERTSQATVRIEQMIASMQDETRETVHAMETAVPQTRSGVALAQSAADALRELRQGAEASLQQIHEVADATREQGDAANAIAAQVEKIAQMVDETTSTIASASDTAARLEAMARSLDDLVKRFSV</sequence>
<dbReference type="PROSITE" id="PS50111">
    <property type="entry name" value="CHEMOTAXIS_TRANSDUC_2"/>
    <property type="match status" value="1"/>
</dbReference>
<dbReference type="OrthoDB" id="5298972at2"/>
<dbReference type="GO" id="GO:0004888">
    <property type="term" value="F:transmembrane signaling receptor activity"/>
    <property type="evidence" value="ECO:0007669"/>
    <property type="project" value="InterPro"/>
</dbReference>
<evidence type="ECO:0000313" key="12">
    <source>
        <dbReference type="EMBL" id="PAS91541.1"/>
    </source>
</evidence>
<comment type="subcellular location">
    <subcellularLocation>
        <location evidence="1">Cell membrane</location>
        <topology evidence="1">Multi-pass membrane protein</topology>
    </subcellularLocation>
</comment>
<dbReference type="SUPFAM" id="SSF58104">
    <property type="entry name" value="Methyl-accepting chemotaxis protein (MCP) signaling domain"/>
    <property type="match status" value="1"/>
</dbReference>
<keyword evidence="14" id="KW-1185">Reference proteome</keyword>
<dbReference type="InterPro" id="IPR033480">
    <property type="entry name" value="sCache_2"/>
</dbReference>
<dbReference type="PRINTS" id="PR00260">
    <property type="entry name" value="CHEMTRNSDUCR"/>
</dbReference>
<evidence type="ECO:0000256" key="7">
    <source>
        <dbReference type="ARBA" id="ARBA00029447"/>
    </source>
</evidence>
<evidence type="ECO:0000256" key="6">
    <source>
        <dbReference type="ARBA" id="ARBA00023224"/>
    </source>
</evidence>
<dbReference type="GO" id="GO:0006935">
    <property type="term" value="P:chemotaxis"/>
    <property type="evidence" value="ECO:0007669"/>
    <property type="project" value="InterPro"/>
</dbReference>
<evidence type="ECO:0000256" key="2">
    <source>
        <dbReference type="ARBA" id="ARBA00022475"/>
    </source>
</evidence>
<dbReference type="PANTHER" id="PTHR32089:SF112">
    <property type="entry name" value="LYSOZYME-LIKE PROTEIN-RELATED"/>
    <property type="match status" value="1"/>
</dbReference>
<evidence type="ECO:0000313" key="13">
    <source>
        <dbReference type="Proteomes" id="UP000216107"/>
    </source>
</evidence>
<comment type="caution">
    <text evidence="12">The sequence shown here is derived from an EMBL/GenBank/DDBJ whole genome shotgun (WGS) entry which is preliminary data.</text>
</comment>
<evidence type="ECO:0000256" key="9">
    <source>
        <dbReference type="SAM" id="Phobius"/>
    </source>
</evidence>
<evidence type="ECO:0000313" key="11">
    <source>
        <dbReference type="EMBL" id="KAF7597982.1"/>
    </source>
</evidence>
<feature type="domain" description="Methyl-accepting transducer" evidence="10">
    <location>
        <begin position="275"/>
        <end position="483"/>
    </location>
</feature>
<dbReference type="CDD" id="cd11386">
    <property type="entry name" value="MCP_signal"/>
    <property type="match status" value="1"/>
</dbReference>
<keyword evidence="5 9" id="KW-0472">Membrane</keyword>
<dbReference type="EMBL" id="MDUX01000072">
    <property type="protein sequence ID" value="KAF7597982.1"/>
    <property type="molecule type" value="Genomic_DNA"/>
</dbReference>
<comment type="similarity">
    <text evidence="7">Belongs to the methyl-accepting chemotaxis (MCP) protein family.</text>
</comment>
<dbReference type="GO" id="GO:0005886">
    <property type="term" value="C:plasma membrane"/>
    <property type="evidence" value="ECO:0007669"/>
    <property type="project" value="UniProtKB-SubCell"/>
</dbReference>
<dbReference type="AlphaFoldDB" id="A0A272EN62"/>
<dbReference type="SMART" id="SM01049">
    <property type="entry name" value="Cache_2"/>
    <property type="match status" value="1"/>
</dbReference>
<proteinExistence type="inferred from homology"/>
<reference evidence="12 13" key="2">
    <citation type="submission" date="2017-07" db="EMBL/GenBank/DDBJ databases">
        <title>Candidatus Dactylopiibacterium carminicum, a nitrogen-fixing symbiont of the cochineal insect Dactylopius coccus and Dactylopius opuntiae (Hemiptera: Coccoidea: Dactylopiidae).</title>
        <authorList>
            <person name="Vera A."/>
        </authorList>
    </citation>
    <scope>NUCLEOTIDE SEQUENCE [LARGE SCALE GENOMIC DNA]</scope>
    <source>
        <strain evidence="12 13">NFDCM</strain>
    </source>
</reference>
<keyword evidence="3 9" id="KW-0812">Transmembrane</keyword>
<dbReference type="EMBL" id="NMRN01000076">
    <property type="protein sequence ID" value="PAS91541.1"/>
    <property type="molecule type" value="Genomic_DNA"/>
</dbReference>